<dbReference type="Pfam" id="PF13028">
    <property type="entry name" value="DUF3889"/>
    <property type="match status" value="1"/>
</dbReference>
<accession>A0ABS4GN51</accession>
<keyword evidence="2" id="KW-1185">Reference proteome</keyword>
<gene>
    <name evidence="1" type="ORF">J2Z37_001707</name>
</gene>
<proteinExistence type="predicted"/>
<organism evidence="1 2">
    <name type="scientific">Ammoniphilus resinae</name>
    <dbReference type="NCBI Taxonomy" id="861532"/>
    <lineage>
        <taxon>Bacteria</taxon>
        <taxon>Bacillati</taxon>
        <taxon>Bacillota</taxon>
        <taxon>Bacilli</taxon>
        <taxon>Bacillales</taxon>
        <taxon>Paenibacillaceae</taxon>
        <taxon>Aneurinibacillus group</taxon>
        <taxon>Ammoniphilus</taxon>
    </lineage>
</organism>
<comment type="caution">
    <text evidence="1">The sequence shown here is derived from an EMBL/GenBank/DDBJ whole genome shotgun (WGS) entry which is preliminary data.</text>
</comment>
<sequence>MRIHLLFSLLLSITPLHFPLLIPMEVTAEEPSYAKWGRLAMVETKKKHPRAEIIDYQHVGRTPVTGSVSQEVFKLWLREGHREWGVLVTIQFESQSGKFRTIHFQETS</sequence>
<dbReference type="InterPro" id="IPR024987">
    <property type="entry name" value="DUF3889"/>
</dbReference>
<dbReference type="Gene3D" id="3.10.450.390">
    <property type="entry name" value="Protein of unknown function DUF3889"/>
    <property type="match status" value="1"/>
</dbReference>
<evidence type="ECO:0008006" key="3">
    <source>
        <dbReference type="Google" id="ProtNLM"/>
    </source>
</evidence>
<dbReference type="EMBL" id="JAGGKT010000003">
    <property type="protein sequence ID" value="MBP1931706.1"/>
    <property type="molecule type" value="Genomic_DNA"/>
</dbReference>
<protein>
    <recommendedName>
        <fullName evidence="3">DUF3889 domain-containing protein</fullName>
    </recommendedName>
</protein>
<reference evidence="1 2" key="1">
    <citation type="submission" date="2021-03" db="EMBL/GenBank/DDBJ databases">
        <title>Genomic Encyclopedia of Type Strains, Phase IV (KMG-IV): sequencing the most valuable type-strain genomes for metagenomic binning, comparative biology and taxonomic classification.</title>
        <authorList>
            <person name="Goeker M."/>
        </authorList>
    </citation>
    <scope>NUCLEOTIDE SEQUENCE [LARGE SCALE GENOMIC DNA]</scope>
    <source>
        <strain evidence="1 2">DSM 24738</strain>
    </source>
</reference>
<evidence type="ECO:0000313" key="1">
    <source>
        <dbReference type="EMBL" id="MBP1931706.1"/>
    </source>
</evidence>
<dbReference type="Proteomes" id="UP001519343">
    <property type="component" value="Unassembled WGS sequence"/>
</dbReference>
<name>A0ABS4GN51_9BACL</name>
<evidence type="ECO:0000313" key="2">
    <source>
        <dbReference type="Proteomes" id="UP001519343"/>
    </source>
</evidence>